<evidence type="ECO:0000313" key="2">
    <source>
        <dbReference type="EMBL" id="CDL91626.1"/>
    </source>
</evidence>
<evidence type="ECO:0000313" key="3">
    <source>
        <dbReference type="Proteomes" id="UP000019482"/>
    </source>
</evidence>
<dbReference type="AlphaFoldDB" id="W6N5R2"/>
<dbReference type="Gene3D" id="3.40.50.10320">
    <property type="entry name" value="LmbE-like"/>
    <property type="match status" value="1"/>
</dbReference>
<dbReference type="EMBL" id="CBXI010000030">
    <property type="protein sequence ID" value="CDL91626.1"/>
    <property type="molecule type" value="Genomic_DNA"/>
</dbReference>
<gene>
    <name evidence="2" type="ORF">CTDIVETGP_1696</name>
</gene>
<dbReference type="InterPro" id="IPR024078">
    <property type="entry name" value="LmbE-like_dom_sf"/>
</dbReference>
<dbReference type="Pfam" id="PF02585">
    <property type="entry name" value="PIG-L"/>
    <property type="match status" value="1"/>
</dbReference>
<name>W6N5R2_CLOTY</name>
<organism evidence="2 3">
    <name type="scientific">Clostridium tyrobutyricum DIVETGP</name>
    <dbReference type="NCBI Taxonomy" id="1408889"/>
    <lineage>
        <taxon>Bacteria</taxon>
        <taxon>Bacillati</taxon>
        <taxon>Bacillota</taxon>
        <taxon>Clostridia</taxon>
        <taxon>Eubacteriales</taxon>
        <taxon>Clostridiaceae</taxon>
        <taxon>Clostridium</taxon>
    </lineage>
</organism>
<keyword evidence="3" id="KW-1185">Reference proteome</keyword>
<dbReference type="GeneID" id="29419601"/>
<reference evidence="2 3" key="1">
    <citation type="journal article" date="2015" name="Genome Announc.">
        <title>Draft Genome Sequence of Clostridium tyrobutyricum Strain DIVETGP, Isolated from Cow's Milk for Grana Padano Production.</title>
        <authorList>
            <person name="Soggiu A."/>
            <person name="Piras C."/>
            <person name="Gaiarsa S."/>
            <person name="Sassera D."/>
            <person name="Roncada P."/>
            <person name="Bendixen E."/>
            <person name="Brasca M."/>
            <person name="Bonizzi L."/>
        </authorList>
    </citation>
    <scope>NUCLEOTIDE SEQUENCE [LARGE SCALE GENOMIC DNA]</scope>
    <source>
        <strain evidence="2 3">DIVETGP</strain>
    </source>
</reference>
<evidence type="ECO:0000256" key="1">
    <source>
        <dbReference type="SAM" id="Phobius"/>
    </source>
</evidence>
<evidence type="ECO:0008006" key="4">
    <source>
        <dbReference type="Google" id="ProtNLM"/>
    </source>
</evidence>
<sequence length="344" mass="39450">MKNKFILILIAVIAAIILIPIPIKKLFKSKDVYRSINSSINNNKNYFSDYSTEENTVIYYIPHPDDETLSMGISILNDIKDDKNVQVVLFTEGEDSGAISNINTKINRYHIIFRKYHTIDRRDMANARLVEFMRASLILGIKPKNIHFEDFRSGKLTELECKQTMLKYKKMFPNSSGRTTSTFDVNPDHRHLGQALFKLNEEGIIKDAAFFLSPEEWDKTIYGKINNVVTSIDMKSIEVPIKGSNPNLTLAFLDALNSYNLWNPRDADYAVGYNSVKDYFANVTQHKVSMLIPVKDIKVMDEGLIEVPPYRTYSQNTMNTIVKRILLTIQHISNIWLKIGNIGL</sequence>
<comment type="caution">
    <text evidence="2">The sequence shown here is derived from an EMBL/GenBank/DDBJ whole genome shotgun (WGS) entry which is preliminary data.</text>
</comment>
<proteinExistence type="predicted"/>
<dbReference type="RefSeq" id="WP_017751371.1">
    <property type="nucleotide sequence ID" value="NZ_CBXI010000030.1"/>
</dbReference>
<keyword evidence="1" id="KW-0812">Transmembrane</keyword>
<accession>W6N5R2</accession>
<feature type="transmembrane region" description="Helical" evidence="1">
    <location>
        <begin position="6"/>
        <end position="23"/>
    </location>
</feature>
<dbReference type="SUPFAM" id="SSF102588">
    <property type="entry name" value="LmbE-like"/>
    <property type="match status" value="1"/>
</dbReference>
<keyword evidence="1" id="KW-1133">Transmembrane helix</keyword>
<dbReference type="Proteomes" id="UP000019482">
    <property type="component" value="Unassembled WGS sequence"/>
</dbReference>
<keyword evidence="1" id="KW-0472">Membrane</keyword>
<protein>
    <recommendedName>
        <fullName evidence="4">PIG-L family deacetylase</fullName>
    </recommendedName>
</protein>
<dbReference type="InterPro" id="IPR003737">
    <property type="entry name" value="GlcNAc_PI_deacetylase-related"/>
</dbReference>
<dbReference type="OrthoDB" id="1754135at2"/>